<keyword evidence="3" id="KW-1185">Reference proteome</keyword>
<protein>
    <submittedName>
        <fullName evidence="2">DUF2019 domain-containing protein</fullName>
    </submittedName>
</protein>
<evidence type="ECO:0000313" key="3">
    <source>
        <dbReference type="Proteomes" id="UP000662747"/>
    </source>
</evidence>
<proteinExistence type="predicted"/>
<evidence type="ECO:0000259" key="1">
    <source>
        <dbReference type="Pfam" id="PF09450"/>
    </source>
</evidence>
<dbReference type="EMBL" id="CP071090">
    <property type="protein sequence ID" value="QSQ25380.1"/>
    <property type="molecule type" value="Genomic_DNA"/>
</dbReference>
<gene>
    <name evidence="2" type="ORF">JY651_10815</name>
</gene>
<evidence type="ECO:0000313" key="2">
    <source>
        <dbReference type="EMBL" id="QSQ25380.1"/>
    </source>
</evidence>
<dbReference type="InterPro" id="IPR042236">
    <property type="entry name" value="PI3K_accessory_sf"/>
</dbReference>
<dbReference type="RefSeq" id="WP_206726935.1">
    <property type="nucleotide sequence ID" value="NZ_CP071090.1"/>
</dbReference>
<feature type="domain" description="DUF2019" evidence="1">
    <location>
        <begin position="13"/>
        <end position="113"/>
    </location>
</feature>
<organism evidence="2 3">
    <name type="scientific">Pyxidicoccus parkwayensis</name>
    <dbReference type="NCBI Taxonomy" id="2813578"/>
    <lineage>
        <taxon>Bacteria</taxon>
        <taxon>Pseudomonadati</taxon>
        <taxon>Myxococcota</taxon>
        <taxon>Myxococcia</taxon>
        <taxon>Myxococcales</taxon>
        <taxon>Cystobacterineae</taxon>
        <taxon>Myxococcaceae</taxon>
        <taxon>Pyxidicoccus</taxon>
    </lineage>
</organism>
<dbReference type="Pfam" id="PF09450">
    <property type="entry name" value="DUF2019"/>
    <property type="match status" value="1"/>
</dbReference>
<dbReference type="Gene3D" id="1.25.40.70">
    <property type="entry name" value="Phosphatidylinositol 3-kinase, accessory domain (PIK)"/>
    <property type="match status" value="1"/>
</dbReference>
<dbReference type="InterPro" id="IPR016024">
    <property type="entry name" value="ARM-type_fold"/>
</dbReference>
<sequence length="123" mass="13552">MKADDWKGLTTEALIEKYREATASHGRLLDARKTRAANKEYDRAASIEVELRTRGPEAVERIAELLNDPEPGTRFWAALVALRFAPAKGARVLAELATPPLSMVGLSAAMTLEQWKSGAYKPE</sequence>
<dbReference type="SUPFAM" id="SSF48371">
    <property type="entry name" value="ARM repeat"/>
    <property type="match status" value="1"/>
</dbReference>
<accession>A0ABX7P4N5</accession>
<reference evidence="2 3" key="1">
    <citation type="submission" date="2021-02" db="EMBL/GenBank/DDBJ databases">
        <title>De Novo genome assembly of isolated myxobacteria.</title>
        <authorList>
            <person name="Stevens D.C."/>
        </authorList>
    </citation>
    <scope>NUCLEOTIDE SEQUENCE [LARGE SCALE GENOMIC DNA]</scope>
    <source>
        <strain evidence="3">SCPEA02</strain>
    </source>
</reference>
<dbReference type="InterPro" id="IPR018568">
    <property type="entry name" value="DUF2019"/>
</dbReference>
<dbReference type="Proteomes" id="UP000662747">
    <property type="component" value="Chromosome"/>
</dbReference>
<name>A0ABX7P4N5_9BACT</name>